<comment type="caution">
    <text evidence="6">The sequence shown here is derived from an EMBL/GenBank/DDBJ whole genome shotgun (WGS) entry which is preliminary data.</text>
</comment>
<dbReference type="EMBL" id="LRRQ01000143">
    <property type="protein sequence ID" value="OAM88174.1"/>
    <property type="molecule type" value="Genomic_DNA"/>
</dbReference>
<evidence type="ECO:0000256" key="1">
    <source>
        <dbReference type="ARBA" id="ARBA00008834"/>
    </source>
</evidence>
<accession>A0A178IDS7</accession>
<evidence type="ECO:0000256" key="4">
    <source>
        <dbReference type="RuleBase" id="RU361169"/>
    </source>
</evidence>
<keyword evidence="5" id="KW-0732">Signal</keyword>
<dbReference type="GO" id="GO:0005975">
    <property type="term" value="P:carbohydrate metabolic process"/>
    <property type="evidence" value="ECO:0007669"/>
    <property type="project" value="InterPro"/>
</dbReference>
<name>A0A178IDS7_9BACT</name>
<dbReference type="InterPro" id="IPR000743">
    <property type="entry name" value="Glyco_hydro_28"/>
</dbReference>
<dbReference type="Proteomes" id="UP000078486">
    <property type="component" value="Unassembled WGS sequence"/>
</dbReference>
<dbReference type="InterPro" id="IPR012334">
    <property type="entry name" value="Pectin_lyas_fold"/>
</dbReference>
<dbReference type="RefSeq" id="WP_068771793.1">
    <property type="nucleotide sequence ID" value="NZ_CP109796.1"/>
</dbReference>
<evidence type="ECO:0000256" key="3">
    <source>
        <dbReference type="ARBA" id="ARBA00023295"/>
    </source>
</evidence>
<feature type="signal peptide" evidence="5">
    <location>
        <begin position="1"/>
        <end position="25"/>
    </location>
</feature>
<dbReference type="PANTHER" id="PTHR31339:SF9">
    <property type="entry name" value="PLASMIN AND FIBRONECTIN-BINDING PROTEIN A"/>
    <property type="match status" value="1"/>
</dbReference>
<dbReference type="Pfam" id="PF00295">
    <property type="entry name" value="Glyco_hydro_28"/>
    <property type="match status" value="1"/>
</dbReference>
<dbReference type="InterPro" id="IPR011050">
    <property type="entry name" value="Pectin_lyase_fold/virulence"/>
</dbReference>
<dbReference type="InterPro" id="IPR051801">
    <property type="entry name" value="GH28_Enzymes"/>
</dbReference>
<dbReference type="OrthoDB" id="182481at2"/>
<dbReference type="AlphaFoldDB" id="A0A178IDS7"/>
<dbReference type="STRING" id="1184151.AW736_18530"/>
<dbReference type="Gene3D" id="2.160.20.10">
    <property type="entry name" value="Single-stranded right-handed beta-helix, Pectin lyase-like"/>
    <property type="match status" value="1"/>
</dbReference>
<keyword evidence="3 4" id="KW-0326">Glycosidase</keyword>
<feature type="chain" id="PRO_5008088646" evidence="5">
    <location>
        <begin position="26"/>
        <end position="476"/>
    </location>
</feature>
<dbReference type="InterPro" id="IPR006626">
    <property type="entry name" value="PbH1"/>
</dbReference>
<protein>
    <submittedName>
        <fullName evidence="6">Glycoside hydrolase</fullName>
    </submittedName>
</protein>
<evidence type="ECO:0000313" key="6">
    <source>
        <dbReference type="EMBL" id="OAM88174.1"/>
    </source>
</evidence>
<dbReference type="SMART" id="SM00710">
    <property type="entry name" value="PbH1"/>
    <property type="match status" value="4"/>
</dbReference>
<comment type="similarity">
    <text evidence="1 4">Belongs to the glycosyl hydrolase 28 family.</text>
</comment>
<dbReference type="PANTHER" id="PTHR31339">
    <property type="entry name" value="PECTIN LYASE-RELATED"/>
    <property type="match status" value="1"/>
</dbReference>
<keyword evidence="7" id="KW-1185">Reference proteome</keyword>
<evidence type="ECO:0000256" key="5">
    <source>
        <dbReference type="SAM" id="SignalP"/>
    </source>
</evidence>
<proteinExistence type="inferred from homology"/>
<gene>
    <name evidence="6" type="ORF">AW736_18530</name>
</gene>
<reference evidence="6 7" key="1">
    <citation type="submission" date="2016-01" db="EMBL/GenBank/DDBJ databases">
        <title>High potential of lignocellulose degradation of a new Verrucomicrobia species.</title>
        <authorList>
            <person name="Wang Y."/>
            <person name="Shi Y."/>
            <person name="Qiu Z."/>
            <person name="Liu S."/>
            <person name="Yang H."/>
        </authorList>
    </citation>
    <scope>NUCLEOTIDE SEQUENCE [LARGE SCALE GENOMIC DNA]</scope>
    <source>
        <strain evidence="6 7">TSB47</strain>
    </source>
</reference>
<sequence>MPNHGFFLPGIALFFAVLLQPASGAARHADPWNAVPAILAQIKAPLFPARDFIITDARFGARPGGAHDCTAAIASAIAACHEAGGGRVVIPAGIFLTGAIHLKSNVNLHVSEGARLVFSTDPAAYLPVVLTRWEGIECMNYSPLIHAHGQENIAVTGSGMLDGGASPDNWWGWTKPGERHAGPPLSRASVRRLNEMGDKNTPVAERIFGEGHYLRPPFVQFYRCKNILIEGVTLIRSPFWELNPVLCENITVRGVKIDSHGPNNDGCDPDSCRNVLIEDCRFDTGDDCIAIKSGRNNDGRRVNVPSENIIVRNCEMKDGHGGVVIGSEISAGCRNVFVENCVMDSPNLDRALRFKSNARRGGVIENIHMRNVSVGRVAEAILTIDFMYQEGADGPHLPAVRNVSLENVNGKSSPRVLQIAGFQGATADDIRFKDCVFEGVSATEYVRHAGRILFDNVTIVPAGKLRPVSSVPPPSE</sequence>
<evidence type="ECO:0000313" key="7">
    <source>
        <dbReference type="Proteomes" id="UP000078486"/>
    </source>
</evidence>
<dbReference type="SUPFAM" id="SSF51126">
    <property type="entry name" value="Pectin lyase-like"/>
    <property type="match status" value="1"/>
</dbReference>
<organism evidence="6 7">
    <name type="scientific">Termitidicoccus mucosus</name>
    <dbReference type="NCBI Taxonomy" id="1184151"/>
    <lineage>
        <taxon>Bacteria</taxon>
        <taxon>Pseudomonadati</taxon>
        <taxon>Verrucomicrobiota</taxon>
        <taxon>Opitutia</taxon>
        <taxon>Opitutales</taxon>
        <taxon>Opitutaceae</taxon>
        <taxon>Termitidicoccus</taxon>
    </lineage>
</organism>
<keyword evidence="2 4" id="KW-0378">Hydrolase</keyword>
<evidence type="ECO:0000256" key="2">
    <source>
        <dbReference type="ARBA" id="ARBA00022801"/>
    </source>
</evidence>
<dbReference type="PROSITE" id="PS00502">
    <property type="entry name" value="POLYGALACTURONASE"/>
    <property type="match status" value="1"/>
</dbReference>
<dbReference type="GO" id="GO:0004650">
    <property type="term" value="F:polygalacturonase activity"/>
    <property type="evidence" value="ECO:0007669"/>
    <property type="project" value="InterPro"/>
</dbReference>